<dbReference type="AlphaFoldDB" id="A0AAD7GSJ9"/>
<feature type="compositionally biased region" description="Low complexity" evidence="1">
    <location>
        <begin position="115"/>
        <end position="128"/>
    </location>
</feature>
<reference evidence="2" key="1">
    <citation type="submission" date="2023-03" db="EMBL/GenBank/DDBJ databases">
        <title>Massive genome expansion in bonnet fungi (Mycena s.s.) driven by repeated elements and novel gene families across ecological guilds.</title>
        <authorList>
            <consortium name="Lawrence Berkeley National Laboratory"/>
            <person name="Harder C.B."/>
            <person name="Miyauchi S."/>
            <person name="Viragh M."/>
            <person name="Kuo A."/>
            <person name="Thoen E."/>
            <person name="Andreopoulos B."/>
            <person name="Lu D."/>
            <person name="Skrede I."/>
            <person name="Drula E."/>
            <person name="Henrissat B."/>
            <person name="Morin E."/>
            <person name="Kohler A."/>
            <person name="Barry K."/>
            <person name="LaButti K."/>
            <person name="Morin E."/>
            <person name="Salamov A."/>
            <person name="Lipzen A."/>
            <person name="Mereny Z."/>
            <person name="Hegedus B."/>
            <person name="Baldrian P."/>
            <person name="Stursova M."/>
            <person name="Weitz H."/>
            <person name="Taylor A."/>
            <person name="Grigoriev I.V."/>
            <person name="Nagy L.G."/>
            <person name="Martin F."/>
            <person name="Kauserud H."/>
        </authorList>
    </citation>
    <scope>NUCLEOTIDE SEQUENCE</scope>
    <source>
        <strain evidence="2">CBHHK067</strain>
    </source>
</reference>
<accession>A0AAD7GSJ9</accession>
<gene>
    <name evidence="2" type="ORF">B0H17DRAFT_9755</name>
</gene>
<evidence type="ECO:0000256" key="1">
    <source>
        <dbReference type="SAM" id="MobiDB-lite"/>
    </source>
</evidence>
<dbReference type="EMBL" id="JARKIE010000010">
    <property type="protein sequence ID" value="KAJ7704386.1"/>
    <property type="molecule type" value="Genomic_DNA"/>
</dbReference>
<evidence type="ECO:0000313" key="3">
    <source>
        <dbReference type="Proteomes" id="UP001221757"/>
    </source>
</evidence>
<proteinExistence type="predicted"/>
<dbReference type="Proteomes" id="UP001221757">
    <property type="component" value="Unassembled WGS sequence"/>
</dbReference>
<sequence length="142" mass="15436">MTPRSALRRLCPSIPSLRSPAYAAFSVAAPNWRPSSARTTVPITHSSVKTATPTCLAQYTPTTPPSSRRVEPVAPTRLANYILPSSRHRPPSSLCQPPISPPTPNFLSTPSSVEPAAPTRSPPTRRLPHLPLDVLRRHRLAL</sequence>
<organism evidence="2 3">
    <name type="scientific">Mycena rosella</name>
    <name type="common">Pink bonnet</name>
    <name type="synonym">Agaricus rosellus</name>
    <dbReference type="NCBI Taxonomy" id="1033263"/>
    <lineage>
        <taxon>Eukaryota</taxon>
        <taxon>Fungi</taxon>
        <taxon>Dikarya</taxon>
        <taxon>Basidiomycota</taxon>
        <taxon>Agaricomycotina</taxon>
        <taxon>Agaricomycetes</taxon>
        <taxon>Agaricomycetidae</taxon>
        <taxon>Agaricales</taxon>
        <taxon>Marasmiineae</taxon>
        <taxon>Mycenaceae</taxon>
        <taxon>Mycena</taxon>
    </lineage>
</organism>
<name>A0AAD7GSJ9_MYCRO</name>
<keyword evidence="3" id="KW-1185">Reference proteome</keyword>
<feature type="region of interest" description="Disordered" evidence="1">
    <location>
        <begin position="83"/>
        <end position="128"/>
    </location>
</feature>
<evidence type="ECO:0000313" key="2">
    <source>
        <dbReference type="EMBL" id="KAJ7704386.1"/>
    </source>
</evidence>
<comment type="caution">
    <text evidence="2">The sequence shown here is derived from an EMBL/GenBank/DDBJ whole genome shotgun (WGS) entry which is preliminary data.</text>
</comment>
<protein>
    <submittedName>
        <fullName evidence="2">Uncharacterized protein</fullName>
    </submittedName>
</protein>